<evidence type="ECO:0000256" key="6">
    <source>
        <dbReference type="ARBA" id="ARBA00023136"/>
    </source>
</evidence>
<dbReference type="PANTHER" id="PTHR43081">
    <property type="entry name" value="ADENYLATE CYCLASE, TERMINAL-DIFFERENTIATION SPECIFIC-RELATED"/>
    <property type="match status" value="1"/>
</dbReference>
<feature type="transmembrane region" description="Helical" evidence="7">
    <location>
        <begin position="384"/>
        <end position="403"/>
    </location>
</feature>
<dbReference type="FunFam" id="3.30.70.1230:FF:000016">
    <property type="entry name" value="Adenylate/guanylate cyclase domain-containing protein"/>
    <property type="match status" value="1"/>
</dbReference>
<dbReference type="GO" id="GO:0006171">
    <property type="term" value="P:cAMP biosynthetic process"/>
    <property type="evidence" value="ECO:0007669"/>
    <property type="project" value="TreeGrafter"/>
</dbReference>
<dbReference type="Gene3D" id="3.30.70.1230">
    <property type="entry name" value="Nucleotide cyclase"/>
    <property type="match status" value="1"/>
</dbReference>
<feature type="transmembrane region" description="Helical" evidence="7">
    <location>
        <begin position="333"/>
        <end position="350"/>
    </location>
</feature>
<dbReference type="Pfam" id="PF05226">
    <property type="entry name" value="CHASE2"/>
    <property type="match status" value="1"/>
</dbReference>
<dbReference type="Proteomes" id="UP001161389">
    <property type="component" value="Unassembled WGS sequence"/>
</dbReference>
<dbReference type="SUPFAM" id="SSF55073">
    <property type="entry name" value="Nucleotide cyclase"/>
    <property type="match status" value="1"/>
</dbReference>
<protein>
    <submittedName>
        <fullName evidence="9">Adenylate/guanylate cyclase domain-containing protein</fullName>
    </submittedName>
</protein>
<keyword evidence="4 7" id="KW-0812">Transmembrane</keyword>
<evidence type="ECO:0000256" key="2">
    <source>
        <dbReference type="ARBA" id="ARBA00005381"/>
    </source>
</evidence>
<dbReference type="GO" id="GO:0030313">
    <property type="term" value="C:cell envelope"/>
    <property type="evidence" value="ECO:0007669"/>
    <property type="project" value="UniProtKB-SubCell"/>
</dbReference>
<feature type="transmembrane region" description="Helical" evidence="7">
    <location>
        <begin position="356"/>
        <end position="375"/>
    </location>
</feature>
<evidence type="ECO:0000313" key="10">
    <source>
        <dbReference type="Proteomes" id="UP001161389"/>
    </source>
</evidence>
<evidence type="ECO:0000313" key="9">
    <source>
        <dbReference type="EMBL" id="GLQ30985.1"/>
    </source>
</evidence>
<comment type="similarity">
    <text evidence="2">Belongs to the adenylyl cyclase class-3 family.</text>
</comment>
<comment type="subcellular location">
    <subcellularLocation>
        <location evidence="1">Cell envelope</location>
    </subcellularLocation>
</comment>
<reference evidence="9" key="1">
    <citation type="journal article" date="2014" name="Int. J. Syst. Evol. Microbiol.">
        <title>Complete genome sequence of Corynebacterium casei LMG S-19264T (=DSM 44701T), isolated from a smear-ripened cheese.</title>
        <authorList>
            <consortium name="US DOE Joint Genome Institute (JGI-PGF)"/>
            <person name="Walter F."/>
            <person name="Albersmeier A."/>
            <person name="Kalinowski J."/>
            <person name="Ruckert C."/>
        </authorList>
    </citation>
    <scope>NUCLEOTIDE SEQUENCE</scope>
    <source>
        <strain evidence="9">NBRC 110071</strain>
    </source>
</reference>
<evidence type="ECO:0000256" key="5">
    <source>
        <dbReference type="ARBA" id="ARBA00022989"/>
    </source>
</evidence>
<dbReference type="AlphaFoldDB" id="A0AA37W5V5"/>
<dbReference type="InterPro" id="IPR029787">
    <property type="entry name" value="Nucleotide_cyclase"/>
</dbReference>
<dbReference type="GO" id="GO:0035556">
    <property type="term" value="P:intracellular signal transduction"/>
    <property type="evidence" value="ECO:0007669"/>
    <property type="project" value="InterPro"/>
</dbReference>
<sequence>MKTDQLLSFLPYRLICFTVIALLAVVLYQFQPPLLERVAAGFDDIKTVVRQRMHLAPEAHPEVVVVTIDEPSINEYGRWPWDRTLMAQLFKTLQPASVVVLDIVFSEPSNEVSDQTMIDQISDNQNVILGYFLRNEATETNDDEALDYLEECSYFDYQLLSDSVKIREFPYSELNISPVADAAMTCGVFTTEPDADGLYRHYPIAYIHEGFLLPPIGIQAVRQHLNREAKLVLDEDGVRSFELGDSKLEAQNFIRINFTDHVNQWSAKDVISGQIAPSDIEGKVVIIGVTEVGVFDMRPTPIDAVTPGVFLHAMATSNLLNGNLLKEWPELDLSGLVVGLLVIFLLSFLANPNLRVSLYVLSIVSVAAISWLFYFKANVWLREFYMISPMMGLAVAIELFSAIKVDRQHRQIKGAFSSYVSSELVGEILKDPDNLKLGGDEKEISVLFSDLRNFTSMSEKLTPIELVSLLNQIFDPMTEAILKEKGMLDKYIGDAIMAIFNAPISVEGHAERAVQAALAMVEVKEAKNAELISQGLPPIEIGIGVNTGPAVVGNMGSRLRFSYTAIGDAVNLASRLEGMNKPYGTRILISENTKQALDEPYSGYLLRLMDRIRVAGKSEPVTVYEVMTDSELNRSLAESFDEALQLYFDQQFQQAKTCFEVLFDRYQDSASSYFAVRCQQCIDVPPSEAWDGVTSFKKG</sequence>
<dbReference type="InterPro" id="IPR050697">
    <property type="entry name" value="Adenylyl/Guanylyl_Cyclase_3/4"/>
</dbReference>
<evidence type="ECO:0000259" key="8">
    <source>
        <dbReference type="PROSITE" id="PS50125"/>
    </source>
</evidence>
<reference evidence="9" key="2">
    <citation type="submission" date="2023-01" db="EMBL/GenBank/DDBJ databases">
        <title>Draft genome sequence of Litoribrevibacter albus strain NBRC 110071.</title>
        <authorList>
            <person name="Sun Q."/>
            <person name="Mori K."/>
        </authorList>
    </citation>
    <scope>NUCLEOTIDE SEQUENCE</scope>
    <source>
        <strain evidence="9">NBRC 110071</strain>
    </source>
</reference>
<keyword evidence="3" id="KW-1003">Cell membrane</keyword>
<dbReference type="SMART" id="SM01080">
    <property type="entry name" value="CHASE2"/>
    <property type="match status" value="1"/>
</dbReference>
<keyword evidence="5 7" id="KW-1133">Transmembrane helix</keyword>
<dbReference type="InterPro" id="IPR001054">
    <property type="entry name" value="A/G_cyclase"/>
</dbReference>
<feature type="transmembrane region" description="Helical" evidence="7">
    <location>
        <begin position="12"/>
        <end position="30"/>
    </location>
</feature>
<dbReference type="SMART" id="SM00044">
    <property type="entry name" value="CYCc"/>
    <property type="match status" value="1"/>
</dbReference>
<dbReference type="PROSITE" id="PS50125">
    <property type="entry name" value="GUANYLATE_CYCLASE_2"/>
    <property type="match status" value="1"/>
</dbReference>
<keyword evidence="6 7" id="KW-0472">Membrane</keyword>
<accession>A0AA37W5V5</accession>
<keyword evidence="10" id="KW-1185">Reference proteome</keyword>
<dbReference type="Pfam" id="PF00211">
    <property type="entry name" value="Guanylate_cyc"/>
    <property type="match status" value="1"/>
</dbReference>
<organism evidence="9 10">
    <name type="scientific">Litoribrevibacter albus</name>
    <dbReference type="NCBI Taxonomy" id="1473156"/>
    <lineage>
        <taxon>Bacteria</taxon>
        <taxon>Pseudomonadati</taxon>
        <taxon>Pseudomonadota</taxon>
        <taxon>Gammaproteobacteria</taxon>
        <taxon>Oceanospirillales</taxon>
        <taxon>Oceanospirillaceae</taxon>
        <taxon>Litoribrevibacter</taxon>
    </lineage>
</organism>
<dbReference type="CDD" id="cd07302">
    <property type="entry name" value="CHD"/>
    <property type="match status" value="1"/>
</dbReference>
<dbReference type="GO" id="GO:0004016">
    <property type="term" value="F:adenylate cyclase activity"/>
    <property type="evidence" value="ECO:0007669"/>
    <property type="project" value="UniProtKB-ARBA"/>
</dbReference>
<proteinExistence type="inferred from homology"/>
<gene>
    <name evidence="9" type="ORF">GCM10007876_14640</name>
</gene>
<comment type="caution">
    <text evidence="9">The sequence shown here is derived from an EMBL/GenBank/DDBJ whole genome shotgun (WGS) entry which is preliminary data.</text>
</comment>
<evidence type="ECO:0000256" key="7">
    <source>
        <dbReference type="SAM" id="Phobius"/>
    </source>
</evidence>
<feature type="domain" description="Guanylate cyclase" evidence="8">
    <location>
        <begin position="445"/>
        <end position="577"/>
    </location>
</feature>
<evidence type="ECO:0000256" key="1">
    <source>
        <dbReference type="ARBA" id="ARBA00004196"/>
    </source>
</evidence>
<name>A0AA37W5V5_9GAMM</name>
<evidence type="ECO:0000256" key="4">
    <source>
        <dbReference type="ARBA" id="ARBA00022692"/>
    </source>
</evidence>
<dbReference type="InterPro" id="IPR007890">
    <property type="entry name" value="CHASE2"/>
</dbReference>
<evidence type="ECO:0000256" key="3">
    <source>
        <dbReference type="ARBA" id="ARBA00022475"/>
    </source>
</evidence>
<dbReference type="RefSeq" id="WP_284380439.1">
    <property type="nucleotide sequence ID" value="NZ_BSNM01000011.1"/>
</dbReference>
<dbReference type="PANTHER" id="PTHR43081:SF1">
    <property type="entry name" value="ADENYLATE CYCLASE, TERMINAL-DIFFERENTIATION SPECIFIC"/>
    <property type="match status" value="1"/>
</dbReference>
<dbReference type="EMBL" id="BSNM01000011">
    <property type="protein sequence ID" value="GLQ30985.1"/>
    <property type="molecule type" value="Genomic_DNA"/>
</dbReference>